<dbReference type="AlphaFoldDB" id="A0A974KFN1"/>
<gene>
    <name evidence="1" type="ORF">R537_16940</name>
</gene>
<sequence length="88" mass="9944">MFPEENRPNEALFNMEVVSGLAIAVNVLVQLLDERGILPVEDVLESLRTQHSRLKEPNQQAVAHGVNMLLSSLDHVVRNRKPEPKQTH</sequence>
<reference evidence="1 2" key="1">
    <citation type="submission" date="2017-03" db="EMBL/GenBank/DDBJ databases">
        <title>Salmonella serotype comparative study.</title>
        <authorList>
            <person name="Liao J."/>
        </authorList>
    </citation>
    <scope>NUCLEOTIDE SEQUENCE [LARGE SCALE GENOMIC DNA]</scope>
    <source>
        <strain evidence="1 2">NY_FSL S10-1448</strain>
    </source>
</reference>
<dbReference type="Proteomes" id="UP000868515">
    <property type="component" value="Unassembled WGS sequence"/>
</dbReference>
<proteinExistence type="predicted"/>
<protein>
    <submittedName>
        <fullName evidence="1">Uncharacterized protein</fullName>
    </submittedName>
</protein>
<name>A0A974KFN1_SALET</name>
<evidence type="ECO:0000313" key="2">
    <source>
        <dbReference type="Proteomes" id="UP000868515"/>
    </source>
</evidence>
<comment type="caution">
    <text evidence="1">The sequence shown here is derived from an EMBL/GenBank/DDBJ whole genome shotgun (WGS) entry which is preliminary data.</text>
</comment>
<accession>A0A974KFN1</accession>
<dbReference type="EMBL" id="NBPI01000013">
    <property type="protein sequence ID" value="OSD67998.1"/>
    <property type="molecule type" value="Genomic_DNA"/>
</dbReference>
<organism evidence="1 2">
    <name type="scientific">Salmonella enterica subsp. enterica serovar Rough O:d:1,7</name>
    <dbReference type="NCBI Taxonomy" id="1974323"/>
    <lineage>
        <taxon>Bacteria</taxon>
        <taxon>Pseudomonadati</taxon>
        <taxon>Pseudomonadota</taxon>
        <taxon>Gammaproteobacteria</taxon>
        <taxon>Enterobacterales</taxon>
        <taxon>Enterobacteriaceae</taxon>
        <taxon>Salmonella</taxon>
    </lineage>
</organism>
<evidence type="ECO:0000313" key="1">
    <source>
        <dbReference type="EMBL" id="OSD67998.1"/>
    </source>
</evidence>
<dbReference type="RefSeq" id="WP_223365452.1">
    <property type="nucleotide sequence ID" value="NZ_NBPI01000013.1"/>
</dbReference>